<evidence type="ECO:0000313" key="7">
    <source>
        <dbReference type="Proteomes" id="UP000000268"/>
    </source>
</evidence>
<dbReference type="Gene3D" id="1.20.120.550">
    <property type="entry name" value="Membrane associated eicosanoid/glutathione metabolism-like domain"/>
    <property type="match status" value="1"/>
</dbReference>
<dbReference type="STRING" id="329726.AM1_2257"/>
<organism evidence="6 7">
    <name type="scientific">Acaryochloris marina (strain MBIC 11017)</name>
    <dbReference type="NCBI Taxonomy" id="329726"/>
    <lineage>
        <taxon>Bacteria</taxon>
        <taxon>Bacillati</taxon>
        <taxon>Cyanobacteriota</taxon>
        <taxon>Cyanophyceae</taxon>
        <taxon>Acaryochloridales</taxon>
        <taxon>Acaryochloridaceae</taxon>
        <taxon>Acaryochloris</taxon>
    </lineage>
</organism>
<evidence type="ECO:0000256" key="2">
    <source>
        <dbReference type="ARBA" id="ARBA00022692"/>
    </source>
</evidence>
<dbReference type="EMBL" id="CP000828">
    <property type="protein sequence ID" value="ABW27270.1"/>
    <property type="molecule type" value="Genomic_DNA"/>
</dbReference>
<gene>
    <name evidence="6" type="ordered locus">AM1_2257</name>
</gene>
<proteinExistence type="predicted"/>
<accession>B0C111</accession>
<feature type="transmembrane region" description="Helical" evidence="5">
    <location>
        <begin position="7"/>
        <end position="28"/>
    </location>
</feature>
<dbReference type="PANTHER" id="PTHR35371">
    <property type="entry name" value="INNER MEMBRANE PROTEIN"/>
    <property type="match status" value="1"/>
</dbReference>
<dbReference type="InterPro" id="IPR001129">
    <property type="entry name" value="Membr-assoc_MAPEG"/>
</dbReference>
<sequence>MTPETTVFLLTLILAMIHLGIGSMTRIFEVGPMVLLGPRDNLPPRQNTYGIRGERANHNFKETLPWALGLLLLVQATGHTNGVSAVGAWLYFWSRVVYLPLYVFGVPVVRSFAFGGSLIGMGMIASQVL</sequence>
<dbReference type="RefSeq" id="WP_012162746.1">
    <property type="nucleotide sequence ID" value="NC_009925.1"/>
</dbReference>
<protein>
    <recommendedName>
        <fullName evidence="8">MAPEG family protein</fullName>
    </recommendedName>
</protein>
<comment type="subcellular location">
    <subcellularLocation>
        <location evidence="1">Membrane</location>
    </subcellularLocation>
</comment>
<name>B0C111_ACAM1</name>
<dbReference type="OrthoDB" id="343936at2"/>
<keyword evidence="7" id="KW-1185">Reference proteome</keyword>
<dbReference type="eggNOG" id="COG3686">
    <property type="taxonomic scope" value="Bacteria"/>
</dbReference>
<dbReference type="SUPFAM" id="SSF161084">
    <property type="entry name" value="MAPEG domain-like"/>
    <property type="match status" value="1"/>
</dbReference>
<dbReference type="Pfam" id="PF01124">
    <property type="entry name" value="MAPEG"/>
    <property type="match status" value="1"/>
</dbReference>
<dbReference type="HOGENOM" id="CLU_110778_1_0_3"/>
<dbReference type="PANTHER" id="PTHR35371:SF1">
    <property type="entry name" value="BLR7753 PROTEIN"/>
    <property type="match status" value="1"/>
</dbReference>
<evidence type="ECO:0008006" key="8">
    <source>
        <dbReference type="Google" id="ProtNLM"/>
    </source>
</evidence>
<reference evidence="6 7" key="1">
    <citation type="journal article" date="2008" name="Proc. Natl. Acad. Sci. U.S.A.">
        <title>Niche adaptation and genome expansion in the chlorophyll d-producing cyanobacterium Acaryochloris marina.</title>
        <authorList>
            <person name="Swingley W.D."/>
            <person name="Chen M."/>
            <person name="Cheung P.C."/>
            <person name="Conrad A.L."/>
            <person name="Dejesa L.C."/>
            <person name="Hao J."/>
            <person name="Honchak B.M."/>
            <person name="Karbach L.E."/>
            <person name="Kurdoglu A."/>
            <person name="Lahiri S."/>
            <person name="Mastrian S.D."/>
            <person name="Miyashita H."/>
            <person name="Page L."/>
            <person name="Ramakrishna P."/>
            <person name="Satoh S."/>
            <person name="Sattley W.M."/>
            <person name="Shimada Y."/>
            <person name="Taylor H.L."/>
            <person name="Tomo T."/>
            <person name="Tsuchiya T."/>
            <person name="Wang Z.T."/>
            <person name="Raymond J."/>
            <person name="Mimuro M."/>
            <person name="Blankenship R.E."/>
            <person name="Touchman J.W."/>
        </authorList>
    </citation>
    <scope>NUCLEOTIDE SEQUENCE [LARGE SCALE GENOMIC DNA]</scope>
    <source>
        <strain evidence="7">MBIC 11017</strain>
    </source>
</reference>
<feature type="transmembrane region" description="Helical" evidence="5">
    <location>
        <begin position="66"/>
        <end position="92"/>
    </location>
</feature>
<evidence type="ECO:0000256" key="1">
    <source>
        <dbReference type="ARBA" id="ARBA00004370"/>
    </source>
</evidence>
<dbReference type="KEGG" id="amr:AM1_2257"/>
<dbReference type="Proteomes" id="UP000000268">
    <property type="component" value="Chromosome"/>
</dbReference>
<dbReference type="AlphaFoldDB" id="B0C111"/>
<evidence type="ECO:0000256" key="5">
    <source>
        <dbReference type="SAM" id="Phobius"/>
    </source>
</evidence>
<keyword evidence="2 5" id="KW-0812">Transmembrane</keyword>
<keyword evidence="4 5" id="KW-0472">Membrane</keyword>
<dbReference type="InterPro" id="IPR023352">
    <property type="entry name" value="MAPEG-like_dom_sf"/>
</dbReference>
<evidence type="ECO:0000256" key="3">
    <source>
        <dbReference type="ARBA" id="ARBA00022989"/>
    </source>
</evidence>
<feature type="transmembrane region" description="Helical" evidence="5">
    <location>
        <begin position="99"/>
        <end position="125"/>
    </location>
</feature>
<keyword evidence="3 5" id="KW-1133">Transmembrane helix</keyword>
<evidence type="ECO:0000313" key="6">
    <source>
        <dbReference type="EMBL" id="ABW27270.1"/>
    </source>
</evidence>
<dbReference type="GO" id="GO:0016020">
    <property type="term" value="C:membrane"/>
    <property type="evidence" value="ECO:0007669"/>
    <property type="project" value="UniProtKB-SubCell"/>
</dbReference>
<evidence type="ECO:0000256" key="4">
    <source>
        <dbReference type="ARBA" id="ARBA00023136"/>
    </source>
</evidence>